<feature type="region of interest" description="Disordered" evidence="1">
    <location>
        <begin position="14"/>
        <end position="73"/>
    </location>
</feature>
<gene>
    <name evidence="2" type="ORF">FGF66_10775</name>
</gene>
<keyword evidence="3" id="KW-1185">Reference proteome</keyword>
<feature type="compositionally biased region" description="Polar residues" evidence="1">
    <location>
        <begin position="38"/>
        <end position="56"/>
    </location>
</feature>
<proteinExistence type="predicted"/>
<evidence type="ECO:0000256" key="1">
    <source>
        <dbReference type="SAM" id="MobiDB-lite"/>
    </source>
</evidence>
<dbReference type="EMBL" id="VDCH01000029">
    <property type="protein sequence ID" value="TNJ37511.1"/>
    <property type="molecule type" value="Genomic_DNA"/>
</dbReference>
<organism evidence="2 3">
    <name type="scientific">Chlorobaculum thiosulfatiphilum</name>
    <name type="common">Chlorobium limicola f.sp. thiosulfatophilum</name>
    <dbReference type="NCBI Taxonomy" id="115852"/>
    <lineage>
        <taxon>Bacteria</taxon>
        <taxon>Pseudomonadati</taxon>
        <taxon>Chlorobiota</taxon>
        <taxon>Chlorobiia</taxon>
        <taxon>Chlorobiales</taxon>
        <taxon>Chlorobiaceae</taxon>
        <taxon>Chlorobaculum</taxon>
    </lineage>
</organism>
<name>A0A5C4S444_CHLTI</name>
<protein>
    <submittedName>
        <fullName evidence="2">Uncharacterized protein</fullName>
    </submittedName>
</protein>
<dbReference type="Proteomes" id="UP000308271">
    <property type="component" value="Unassembled WGS sequence"/>
</dbReference>
<accession>A0A5C4S444</accession>
<dbReference type="RefSeq" id="WP_139457644.1">
    <property type="nucleotide sequence ID" value="NZ_VDCH01000029.1"/>
</dbReference>
<dbReference type="AlphaFoldDB" id="A0A5C4S444"/>
<comment type="caution">
    <text evidence="2">The sequence shown here is derived from an EMBL/GenBank/DDBJ whole genome shotgun (WGS) entry which is preliminary data.</text>
</comment>
<evidence type="ECO:0000313" key="3">
    <source>
        <dbReference type="Proteomes" id="UP000308271"/>
    </source>
</evidence>
<sequence length="73" mass="7278">MPRIISKVEENAAAGKFDQGKQGDALGGLERTAGKTINDVNVPSASAPQPVRTSTGTAGGYDVGASSKTSSGN</sequence>
<reference evidence="2 3" key="1">
    <citation type="submission" date="2019-05" db="EMBL/GenBank/DDBJ databases">
        <title>Draft Whole-Genome sequence of the green sulfur bacterium Chlorobaculum thiosulfatiphilum DSM 249.</title>
        <authorList>
            <person name="Meyer T.E."/>
            <person name="Kyndt J.A."/>
        </authorList>
    </citation>
    <scope>NUCLEOTIDE SEQUENCE [LARGE SCALE GENOMIC DNA]</scope>
    <source>
        <strain evidence="2 3">DSM 249</strain>
    </source>
</reference>
<evidence type="ECO:0000313" key="2">
    <source>
        <dbReference type="EMBL" id="TNJ37511.1"/>
    </source>
</evidence>